<evidence type="ECO:0000256" key="1">
    <source>
        <dbReference type="SAM" id="Phobius"/>
    </source>
</evidence>
<reference evidence="2" key="1">
    <citation type="submission" date="2018-01" db="EMBL/GenBank/DDBJ databases">
        <title>An insight into the sialome of Amazonian anophelines.</title>
        <authorList>
            <person name="Ribeiro J.M."/>
            <person name="Scarpassa V."/>
            <person name="Calvo E."/>
        </authorList>
    </citation>
    <scope>NUCLEOTIDE SEQUENCE</scope>
    <source>
        <tissue evidence="2">Salivary glands</tissue>
    </source>
</reference>
<name>A0A2M3ZWT1_9DIPT</name>
<evidence type="ECO:0000313" key="2">
    <source>
        <dbReference type="EMBL" id="MBW32959.1"/>
    </source>
</evidence>
<keyword evidence="1" id="KW-0472">Membrane</keyword>
<protein>
    <submittedName>
        <fullName evidence="2">Putative secreted peptide</fullName>
    </submittedName>
</protein>
<dbReference type="EMBL" id="GGFM01012208">
    <property type="protein sequence ID" value="MBW32959.1"/>
    <property type="molecule type" value="Transcribed_RNA"/>
</dbReference>
<dbReference type="AlphaFoldDB" id="A0A2M3ZWT1"/>
<sequence length="72" mass="8353">MSLVFFYTLFLNYFSIMFRQAISNNASTVPHFFSFCLFSHIFLNVLATRGTWLSGYARSLFKTHALPPCTCR</sequence>
<organism evidence="2">
    <name type="scientific">Anopheles braziliensis</name>
    <dbReference type="NCBI Taxonomy" id="58242"/>
    <lineage>
        <taxon>Eukaryota</taxon>
        <taxon>Metazoa</taxon>
        <taxon>Ecdysozoa</taxon>
        <taxon>Arthropoda</taxon>
        <taxon>Hexapoda</taxon>
        <taxon>Insecta</taxon>
        <taxon>Pterygota</taxon>
        <taxon>Neoptera</taxon>
        <taxon>Endopterygota</taxon>
        <taxon>Diptera</taxon>
        <taxon>Nematocera</taxon>
        <taxon>Culicoidea</taxon>
        <taxon>Culicidae</taxon>
        <taxon>Anophelinae</taxon>
        <taxon>Anopheles</taxon>
    </lineage>
</organism>
<keyword evidence="1" id="KW-1133">Transmembrane helix</keyword>
<feature type="transmembrane region" description="Helical" evidence="1">
    <location>
        <begin position="31"/>
        <end position="52"/>
    </location>
</feature>
<accession>A0A2M3ZWT1</accession>
<keyword evidence="1" id="KW-0812">Transmembrane</keyword>
<proteinExistence type="predicted"/>